<evidence type="ECO:0000313" key="2">
    <source>
        <dbReference type="EMBL" id="XBM47750.1"/>
    </source>
</evidence>
<dbReference type="Gene3D" id="3.90.79.10">
    <property type="entry name" value="Nucleoside Triphosphate Pyrophosphohydrolase"/>
    <property type="match status" value="1"/>
</dbReference>
<dbReference type="PANTHER" id="PTHR21340:SF7">
    <property type="entry name" value="NUDIX HYDROLASE DOMAIN-CONTAINING PROTEIN"/>
    <property type="match status" value="1"/>
</dbReference>
<dbReference type="GO" id="GO:0006167">
    <property type="term" value="P:AMP biosynthetic process"/>
    <property type="evidence" value="ECO:0007669"/>
    <property type="project" value="TreeGrafter"/>
</dbReference>
<dbReference type="CDD" id="cd04662">
    <property type="entry name" value="NUDIX_Hydrolase"/>
    <property type="match status" value="1"/>
</dbReference>
<organism evidence="2">
    <name type="scientific">Leifsonia sp. NPDC080035</name>
    <dbReference type="NCBI Taxonomy" id="3143936"/>
    <lineage>
        <taxon>Bacteria</taxon>
        <taxon>Bacillati</taxon>
        <taxon>Actinomycetota</taxon>
        <taxon>Actinomycetes</taxon>
        <taxon>Micrococcales</taxon>
        <taxon>Microbacteriaceae</taxon>
        <taxon>Leifsonia</taxon>
    </lineage>
</organism>
<protein>
    <submittedName>
        <fullName evidence="2">NUDIX domain-containing protein</fullName>
    </submittedName>
</protein>
<reference evidence="2" key="1">
    <citation type="submission" date="2024-05" db="EMBL/GenBank/DDBJ databases">
        <title>The Natural Products Discovery Center: Release of the First 8490 Sequenced Strains for Exploring Actinobacteria Biosynthetic Diversity.</title>
        <authorList>
            <person name="Kalkreuter E."/>
            <person name="Kautsar S.A."/>
            <person name="Yang D."/>
            <person name="Bader C.D."/>
            <person name="Teijaro C.N."/>
            <person name="Fluegel L."/>
            <person name="Davis C.M."/>
            <person name="Simpson J.R."/>
            <person name="Lauterbach L."/>
            <person name="Steele A.D."/>
            <person name="Gui C."/>
            <person name="Meng S."/>
            <person name="Li G."/>
            <person name="Viehrig K."/>
            <person name="Ye F."/>
            <person name="Su P."/>
            <person name="Kiefer A.F."/>
            <person name="Nichols A."/>
            <person name="Cepeda A.J."/>
            <person name="Yan W."/>
            <person name="Fan B."/>
            <person name="Jiang Y."/>
            <person name="Adhikari A."/>
            <person name="Zheng C.-J."/>
            <person name="Schuster L."/>
            <person name="Cowan T.M."/>
            <person name="Smanski M.J."/>
            <person name="Chevrette M.G."/>
            <person name="de Carvalho L.P.S."/>
            <person name="Shen B."/>
        </authorList>
    </citation>
    <scope>NUCLEOTIDE SEQUENCE</scope>
    <source>
        <strain evidence="2">NPDC080035</strain>
    </source>
</reference>
<dbReference type="PANTHER" id="PTHR21340">
    <property type="entry name" value="DIADENOSINE 5,5-P1,P4-TETRAPHOSPHATE PYROPHOSPHOHYDROLASE MUTT"/>
    <property type="match status" value="1"/>
</dbReference>
<dbReference type="InterPro" id="IPR051325">
    <property type="entry name" value="Nudix_hydrolase_domain"/>
</dbReference>
<accession>A0AAU7GBW0</accession>
<dbReference type="RefSeq" id="WP_348787715.1">
    <property type="nucleotide sequence ID" value="NZ_CP157390.1"/>
</dbReference>
<dbReference type="SUPFAM" id="SSF55811">
    <property type="entry name" value="Nudix"/>
    <property type="match status" value="1"/>
</dbReference>
<dbReference type="AlphaFoldDB" id="A0AAU7GBW0"/>
<proteinExistence type="predicted"/>
<dbReference type="EMBL" id="CP157390">
    <property type="protein sequence ID" value="XBM47750.1"/>
    <property type="molecule type" value="Genomic_DNA"/>
</dbReference>
<dbReference type="PROSITE" id="PS51462">
    <property type="entry name" value="NUDIX"/>
    <property type="match status" value="1"/>
</dbReference>
<dbReference type="Pfam" id="PF00293">
    <property type="entry name" value="NUDIX"/>
    <property type="match status" value="1"/>
</dbReference>
<dbReference type="InterPro" id="IPR000086">
    <property type="entry name" value="NUDIX_hydrolase_dom"/>
</dbReference>
<dbReference type="InterPro" id="IPR015797">
    <property type="entry name" value="NUDIX_hydrolase-like_dom_sf"/>
</dbReference>
<dbReference type="GO" id="GO:0004081">
    <property type="term" value="F:bis(5'-nucleosyl)-tetraphosphatase (asymmetrical) activity"/>
    <property type="evidence" value="ECO:0007669"/>
    <property type="project" value="TreeGrafter"/>
</dbReference>
<evidence type="ECO:0000259" key="1">
    <source>
        <dbReference type="PROSITE" id="PS51462"/>
    </source>
</evidence>
<name>A0AAU7GBW0_9MICO</name>
<gene>
    <name evidence="2" type="ORF">AAME72_17005</name>
</gene>
<sequence length="154" mass="16995">MPVRSAAILLHRDTGAGREVWIAHMGGPFWARKDDGAWSLPKGLVERDETDELTAALREFAEEMGSPAPDAAYEKLGEFRASGKTIVVFAAEASFDPAEIVSNTFEVEWPPRSGRMQAFPEVDAARWFPVEDARRKLTKGQQPVIDALLATLAR</sequence>
<dbReference type="GO" id="GO:0006754">
    <property type="term" value="P:ATP biosynthetic process"/>
    <property type="evidence" value="ECO:0007669"/>
    <property type="project" value="TreeGrafter"/>
</dbReference>
<feature type="domain" description="Nudix hydrolase" evidence="1">
    <location>
        <begin position="1"/>
        <end position="150"/>
    </location>
</feature>